<keyword evidence="5" id="KW-1185">Reference proteome</keyword>
<proteinExistence type="predicted"/>
<evidence type="ECO:0000313" key="4">
    <source>
        <dbReference type="EMBL" id="KAH7155927.1"/>
    </source>
</evidence>
<dbReference type="GO" id="GO:0006355">
    <property type="term" value="P:regulation of DNA-templated transcription"/>
    <property type="evidence" value="ECO:0007669"/>
    <property type="project" value="InterPro"/>
</dbReference>
<accession>A0A9P9J840</accession>
<sequence length="441" mass="48452">MAEVLALVASIIEVSAFGLQLSKCLRDYGSAVVGAERRLSGLDKDISFTSGILSELGTLLNDARVQALVSEQSIRLAREAVAECDGIFQAMEGVIANIRKNGLGKFKMYFRETKIELLRSNLDRMKGNLTLLMGVIHHATQISLERPDETTLAVHRRKIRELMVEKEAYTQRYLVEKQKYDALLAKINSTSTLGSISTTRSGPVVPESSTTCIQAETLASPTRVEDLTLETAPCLLPPSHCAVNFDDREPPHDRPPDSSHAASLREVRVRPISTFGANTTLPQRHLSKSNESTTANTQPKPSNRNKALKIARRVARGTGYVAAGVAAVAFFPITIVMFVVLYRRRKTSKQQLPASFHLGPVGDLEAMPGYIQPPMLQGHEMYMPVQQAYSSALMPAELPAVHELSDFGHGGVEMELVGTLTQVSPEQGRAEDRYPAPSEWF</sequence>
<dbReference type="EMBL" id="JAGMUV010000005">
    <property type="protein sequence ID" value="KAH7155927.1"/>
    <property type="molecule type" value="Genomic_DNA"/>
</dbReference>
<dbReference type="PANTHER" id="PTHR36167">
    <property type="entry name" value="C2H2 FINGER DOMAIN TRANSCRIPTION FACTOR (EUROFUNG)-RELATED"/>
    <property type="match status" value="1"/>
</dbReference>
<reference evidence="4" key="1">
    <citation type="journal article" date="2021" name="Nat. Commun.">
        <title>Genetic determinants of endophytism in the Arabidopsis root mycobiome.</title>
        <authorList>
            <person name="Mesny F."/>
            <person name="Miyauchi S."/>
            <person name="Thiergart T."/>
            <person name="Pickel B."/>
            <person name="Atanasova L."/>
            <person name="Karlsson M."/>
            <person name="Huettel B."/>
            <person name="Barry K.W."/>
            <person name="Haridas S."/>
            <person name="Chen C."/>
            <person name="Bauer D."/>
            <person name="Andreopoulos W."/>
            <person name="Pangilinan J."/>
            <person name="LaButti K."/>
            <person name="Riley R."/>
            <person name="Lipzen A."/>
            <person name="Clum A."/>
            <person name="Drula E."/>
            <person name="Henrissat B."/>
            <person name="Kohler A."/>
            <person name="Grigoriev I.V."/>
            <person name="Martin F.M."/>
            <person name="Hacquard S."/>
        </authorList>
    </citation>
    <scope>NUCLEOTIDE SEQUENCE</scope>
    <source>
        <strain evidence="4">MPI-CAGE-AT-0147</strain>
    </source>
</reference>
<feature type="region of interest" description="Disordered" evidence="1">
    <location>
        <begin position="421"/>
        <end position="441"/>
    </location>
</feature>
<feature type="compositionally biased region" description="Basic and acidic residues" evidence="1">
    <location>
        <begin position="245"/>
        <end position="269"/>
    </location>
</feature>
<dbReference type="AlphaFoldDB" id="A0A9P9J840"/>
<evidence type="ECO:0000256" key="1">
    <source>
        <dbReference type="SAM" id="MobiDB-lite"/>
    </source>
</evidence>
<dbReference type="InterPro" id="IPR039327">
    <property type="entry name" value="CON7-like"/>
</dbReference>
<evidence type="ECO:0008006" key="6">
    <source>
        <dbReference type="Google" id="ProtNLM"/>
    </source>
</evidence>
<evidence type="ECO:0000256" key="2">
    <source>
        <dbReference type="SAM" id="Phobius"/>
    </source>
</evidence>
<protein>
    <recommendedName>
        <fullName evidence="6">Fungal N-terminal domain-containing protein</fullName>
    </recommendedName>
</protein>
<keyword evidence="2" id="KW-1133">Transmembrane helix</keyword>
<comment type="caution">
    <text evidence="4">The sequence shown here is derived from an EMBL/GenBank/DDBJ whole genome shotgun (WGS) entry which is preliminary data.</text>
</comment>
<feature type="signal peptide" evidence="3">
    <location>
        <begin position="1"/>
        <end position="16"/>
    </location>
</feature>
<feature type="compositionally biased region" description="Polar residues" evidence="1">
    <location>
        <begin position="289"/>
        <end position="305"/>
    </location>
</feature>
<organism evidence="4 5">
    <name type="scientific">Dactylonectria macrodidyma</name>
    <dbReference type="NCBI Taxonomy" id="307937"/>
    <lineage>
        <taxon>Eukaryota</taxon>
        <taxon>Fungi</taxon>
        <taxon>Dikarya</taxon>
        <taxon>Ascomycota</taxon>
        <taxon>Pezizomycotina</taxon>
        <taxon>Sordariomycetes</taxon>
        <taxon>Hypocreomycetidae</taxon>
        <taxon>Hypocreales</taxon>
        <taxon>Nectriaceae</taxon>
        <taxon>Dactylonectria</taxon>
    </lineage>
</organism>
<keyword evidence="2" id="KW-0812">Transmembrane</keyword>
<feature type="chain" id="PRO_5040311142" description="Fungal N-terminal domain-containing protein" evidence="3">
    <location>
        <begin position="17"/>
        <end position="441"/>
    </location>
</feature>
<name>A0A9P9J840_9HYPO</name>
<dbReference type="PANTHER" id="PTHR36167:SF4">
    <property type="entry name" value="FUNGAL N-TERMINAL DOMAIN-CONTAINING PROTEIN"/>
    <property type="match status" value="1"/>
</dbReference>
<dbReference type="OrthoDB" id="5431013at2759"/>
<keyword evidence="2" id="KW-0472">Membrane</keyword>
<keyword evidence="3" id="KW-0732">Signal</keyword>
<feature type="region of interest" description="Disordered" evidence="1">
    <location>
        <begin position="245"/>
        <end position="305"/>
    </location>
</feature>
<gene>
    <name evidence="4" type="ORF">EDB81DRAFT_376260</name>
</gene>
<evidence type="ECO:0000256" key="3">
    <source>
        <dbReference type="SAM" id="SignalP"/>
    </source>
</evidence>
<evidence type="ECO:0000313" key="5">
    <source>
        <dbReference type="Proteomes" id="UP000738349"/>
    </source>
</evidence>
<dbReference type="Proteomes" id="UP000738349">
    <property type="component" value="Unassembled WGS sequence"/>
</dbReference>
<feature type="transmembrane region" description="Helical" evidence="2">
    <location>
        <begin position="320"/>
        <end position="342"/>
    </location>
</feature>